<sequence length="366" mass="38368">MKCSESLGLGLLAWGCACVVYAADPVGDKVAGLAGKFAAIERPALVVKTPEKAVLLSGIALGSRLVAVGERGLVVWSDDGGKRWQQAKSVPTSVTLTAVKAMPDGTLFVTGHGGVLLRSQDQGLTWVRVTQGARLAAAAAARADELVTAAEPNAERIRRDATRLEADGPDKPLFDIAFKDNRRGMAVGAYNLAFITDDGGATWRSVMDRLDNPKALHLYAVAMQGDSWLIAGEQGLLLRSKDGGRSFTRLTSPYQGSWFAVASQGPGRWVLAGLRGHAFVSQDDGNSWQPLEGATPASLVAVLPRADGSLLFTSQAGQLLVARDGAALRVLPTPTLPPLAYSLLTGQGDFIALGYAGAVRLPGVSK</sequence>
<accession>A0ABM7YNH8</accession>
<feature type="chain" id="PRO_5046253947" description="Photosynthesis system II assembly factor Ycf48/Hcf136-like domain-containing protein" evidence="3">
    <location>
        <begin position="23"/>
        <end position="366"/>
    </location>
</feature>
<evidence type="ECO:0000313" key="5">
    <source>
        <dbReference type="EMBL" id="BDI06036.1"/>
    </source>
</evidence>
<dbReference type="Pfam" id="PF14870">
    <property type="entry name" value="PSII_BNR"/>
    <property type="match status" value="1"/>
</dbReference>
<keyword evidence="2" id="KW-0604">Photosystem II</keyword>
<dbReference type="PANTHER" id="PTHR47199:SF2">
    <property type="entry name" value="PHOTOSYSTEM II STABILITY_ASSEMBLY FACTOR HCF136, CHLOROPLASTIC"/>
    <property type="match status" value="1"/>
</dbReference>
<keyword evidence="1" id="KW-0602">Photosynthesis</keyword>
<organism evidence="5 6">
    <name type="scientific">Sphaerotilus microaerophilus</name>
    <dbReference type="NCBI Taxonomy" id="2914710"/>
    <lineage>
        <taxon>Bacteria</taxon>
        <taxon>Pseudomonadati</taxon>
        <taxon>Pseudomonadota</taxon>
        <taxon>Betaproteobacteria</taxon>
        <taxon>Burkholderiales</taxon>
        <taxon>Sphaerotilaceae</taxon>
        <taxon>Sphaerotilus</taxon>
    </lineage>
</organism>
<reference evidence="5" key="1">
    <citation type="submission" date="2022-04" db="EMBL/GenBank/DDBJ databases">
        <title>Whole genome sequence of Sphaerotilus sp. FB-5.</title>
        <authorList>
            <person name="Takeda M."/>
            <person name="Narihara S."/>
            <person name="Akimoto M."/>
            <person name="Akimoto R."/>
            <person name="Nishiyashiki S."/>
            <person name="Murakami T."/>
        </authorList>
    </citation>
    <scope>NUCLEOTIDE SEQUENCE</scope>
    <source>
        <strain evidence="5">FB-5</strain>
    </source>
</reference>
<gene>
    <name evidence="5" type="ORF">CATMQ487_30060</name>
</gene>
<evidence type="ECO:0000313" key="6">
    <source>
        <dbReference type="Proteomes" id="UP001057498"/>
    </source>
</evidence>
<keyword evidence="6" id="KW-1185">Reference proteome</keyword>
<dbReference type="Proteomes" id="UP001057498">
    <property type="component" value="Chromosome"/>
</dbReference>
<evidence type="ECO:0000259" key="4">
    <source>
        <dbReference type="Pfam" id="PF14870"/>
    </source>
</evidence>
<dbReference type="SUPFAM" id="SSF110296">
    <property type="entry name" value="Oligoxyloglucan reducing end-specific cellobiohydrolase"/>
    <property type="match status" value="1"/>
</dbReference>
<name>A0ABM7YNH8_9BURK</name>
<protein>
    <recommendedName>
        <fullName evidence="4">Photosynthesis system II assembly factor Ycf48/Hcf136-like domain-containing protein</fullName>
    </recommendedName>
</protein>
<dbReference type="Gene3D" id="2.130.10.10">
    <property type="entry name" value="YVTN repeat-like/Quinoprotein amine dehydrogenase"/>
    <property type="match status" value="2"/>
</dbReference>
<dbReference type="RefSeq" id="WP_251969355.1">
    <property type="nucleotide sequence ID" value="NZ_AP025730.1"/>
</dbReference>
<keyword evidence="3" id="KW-0732">Signal</keyword>
<dbReference type="InterPro" id="IPR028203">
    <property type="entry name" value="PSII_CF48-like_dom"/>
</dbReference>
<dbReference type="CDD" id="cd15482">
    <property type="entry name" value="Sialidase_non-viral"/>
    <property type="match status" value="2"/>
</dbReference>
<feature type="domain" description="Photosynthesis system II assembly factor Ycf48/Hcf136-like" evidence="4">
    <location>
        <begin position="171"/>
        <end position="318"/>
    </location>
</feature>
<proteinExistence type="predicted"/>
<dbReference type="PANTHER" id="PTHR47199">
    <property type="entry name" value="PHOTOSYSTEM II STABILITY/ASSEMBLY FACTOR HCF136, CHLOROPLASTIC"/>
    <property type="match status" value="1"/>
</dbReference>
<evidence type="ECO:0000256" key="1">
    <source>
        <dbReference type="ARBA" id="ARBA00022531"/>
    </source>
</evidence>
<evidence type="ECO:0000256" key="3">
    <source>
        <dbReference type="SAM" id="SignalP"/>
    </source>
</evidence>
<evidence type="ECO:0000256" key="2">
    <source>
        <dbReference type="ARBA" id="ARBA00023276"/>
    </source>
</evidence>
<feature type="signal peptide" evidence="3">
    <location>
        <begin position="1"/>
        <end position="22"/>
    </location>
</feature>
<dbReference type="PROSITE" id="PS51257">
    <property type="entry name" value="PROKAR_LIPOPROTEIN"/>
    <property type="match status" value="1"/>
</dbReference>
<dbReference type="InterPro" id="IPR015943">
    <property type="entry name" value="WD40/YVTN_repeat-like_dom_sf"/>
</dbReference>
<dbReference type="EMBL" id="AP025730">
    <property type="protein sequence ID" value="BDI06036.1"/>
    <property type="molecule type" value="Genomic_DNA"/>
</dbReference>